<dbReference type="EMBL" id="WTRC01000024">
    <property type="protein sequence ID" value="MWT20050.1"/>
    <property type="molecule type" value="Genomic_DNA"/>
</dbReference>
<evidence type="ECO:0000313" key="6">
    <source>
        <dbReference type="Proteomes" id="UP000460875"/>
    </source>
</evidence>
<sequence length="109" mass="12872">MMAKIHEVKLHAKYFDLVLEGKKRAEFRKKDRNYERGDTLILHEWVQGVFTGRKVEARITDVTDLSDWLEDYVLLHRILGEILPLTVKLAVSSTFFINLRRRTVAIYLL</sequence>
<dbReference type="Pfam" id="PF12961">
    <property type="entry name" value="DUF3850"/>
    <property type="match status" value="1"/>
</dbReference>
<evidence type="ECO:0000313" key="7">
    <source>
        <dbReference type="Proteomes" id="UP000462410"/>
    </source>
</evidence>
<protein>
    <submittedName>
        <fullName evidence="3">DUF3850 domain-containing protein</fullName>
    </submittedName>
</protein>
<dbReference type="Proteomes" id="UP000436482">
    <property type="component" value="Unassembled WGS sequence"/>
</dbReference>
<gene>
    <name evidence="4" type="ORF">GP965_03750</name>
    <name evidence="2" type="ORF">GP975_04045</name>
    <name evidence="3" type="ORF">GP979_12040</name>
</gene>
<feature type="domain" description="DUF3850" evidence="1">
    <location>
        <begin position="5"/>
        <end position="74"/>
    </location>
</feature>
<proteinExistence type="predicted"/>
<dbReference type="SUPFAM" id="SSF88697">
    <property type="entry name" value="PUA domain-like"/>
    <property type="match status" value="1"/>
</dbReference>
<organism evidence="3 5">
    <name type="scientific">Escherichia coli</name>
    <dbReference type="NCBI Taxonomy" id="562"/>
    <lineage>
        <taxon>Bacteria</taxon>
        <taxon>Pseudomonadati</taxon>
        <taxon>Pseudomonadota</taxon>
        <taxon>Gammaproteobacteria</taxon>
        <taxon>Enterobacterales</taxon>
        <taxon>Enterobacteriaceae</taxon>
        <taxon>Escherichia</taxon>
    </lineage>
</organism>
<evidence type="ECO:0000313" key="5">
    <source>
        <dbReference type="Proteomes" id="UP000436482"/>
    </source>
</evidence>
<dbReference type="SMR" id="A0A418U489"/>
<accession>A0A418U489</accession>
<name>A0A418U489_ECOLX</name>
<dbReference type="Proteomes" id="UP000460875">
    <property type="component" value="Unassembled WGS sequence"/>
</dbReference>
<evidence type="ECO:0000313" key="2">
    <source>
        <dbReference type="EMBL" id="MWR37265.1"/>
    </source>
</evidence>
<dbReference type="EMBL" id="WTQQ01000143">
    <property type="protein sequence ID" value="MWR89025.1"/>
    <property type="molecule type" value="Genomic_DNA"/>
</dbReference>
<dbReference type="Gene3D" id="2.30.130.30">
    <property type="entry name" value="Hypothetical protein"/>
    <property type="match status" value="1"/>
</dbReference>
<reference evidence="5 6" key="1">
    <citation type="submission" date="2019-12" db="EMBL/GenBank/DDBJ databases">
        <title>Enteriobacteria Tanzani isolates_8377-8380.</title>
        <authorList>
            <person name="Subbiah M."/>
            <person name="Call D."/>
        </authorList>
    </citation>
    <scope>NUCLEOTIDE SEQUENCE [LARGE SCALE GENOMIC DNA]</scope>
    <source>
        <strain evidence="4 7">8378wH8</strain>
        <strain evidence="2 6">8379wE2</strain>
        <strain evidence="3 5">8379wE6</strain>
    </source>
</reference>
<dbReference type="EMBL" id="WTQT01000029">
    <property type="protein sequence ID" value="MWR37265.1"/>
    <property type="molecule type" value="Genomic_DNA"/>
</dbReference>
<dbReference type="InterPro" id="IPR015947">
    <property type="entry name" value="PUA-like_sf"/>
</dbReference>
<dbReference type="InterPro" id="IPR039440">
    <property type="entry name" value="DUF3850"/>
</dbReference>
<dbReference type="Proteomes" id="UP000462410">
    <property type="component" value="Unassembled WGS sequence"/>
</dbReference>
<dbReference type="AlphaFoldDB" id="A0A418U489"/>
<evidence type="ECO:0000313" key="3">
    <source>
        <dbReference type="EMBL" id="MWR89025.1"/>
    </source>
</evidence>
<evidence type="ECO:0000259" key="1">
    <source>
        <dbReference type="Pfam" id="PF12961"/>
    </source>
</evidence>
<evidence type="ECO:0000313" key="4">
    <source>
        <dbReference type="EMBL" id="MWT20050.1"/>
    </source>
</evidence>
<comment type="caution">
    <text evidence="3">The sequence shown here is derived from an EMBL/GenBank/DDBJ whole genome shotgun (WGS) entry which is preliminary data.</text>
</comment>